<gene>
    <name evidence="1" type="ORF">I5731_06500</name>
</gene>
<dbReference type="SUPFAM" id="SSF53474">
    <property type="entry name" value="alpha/beta-Hydrolases"/>
    <property type="match status" value="1"/>
</dbReference>
<comment type="caution">
    <text evidence="1">The sequence shown here is derived from an EMBL/GenBank/DDBJ whole genome shotgun (WGS) entry which is preliminary data.</text>
</comment>
<organism evidence="1 2">
    <name type="scientific">Methylobrevis albus</name>
    <dbReference type="NCBI Taxonomy" id="2793297"/>
    <lineage>
        <taxon>Bacteria</taxon>
        <taxon>Pseudomonadati</taxon>
        <taxon>Pseudomonadota</taxon>
        <taxon>Alphaproteobacteria</taxon>
        <taxon>Hyphomicrobiales</taxon>
        <taxon>Pleomorphomonadaceae</taxon>
        <taxon>Methylobrevis</taxon>
    </lineage>
</organism>
<dbReference type="RefSeq" id="WP_197310558.1">
    <property type="nucleotide sequence ID" value="NZ_JADZLT010000043.1"/>
</dbReference>
<proteinExistence type="predicted"/>
<dbReference type="Gene3D" id="3.40.50.1820">
    <property type="entry name" value="alpha/beta hydrolase"/>
    <property type="match status" value="1"/>
</dbReference>
<dbReference type="EMBL" id="JADZLT010000043">
    <property type="protein sequence ID" value="MBH0237467.1"/>
    <property type="molecule type" value="Genomic_DNA"/>
</dbReference>
<dbReference type="AlphaFoldDB" id="A0A931HZ79"/>
<evidence type="ECO:0000313" key="1">
    <source>
        <dbReference type="EMBL" id="MBH0237467.1"/>
    </source>
</evidence>
<sequence length="447" mass="45382">MTTLSGSPFCWLEFDKKGHLVDSDAAAAAAALIAGPAITDVVVISHGWKNTKDDATKLYGTLWQNTVAAAGGPDPQHFAIIGVLWPAKAFSTDFDAIALADAAGGGALSADGAGGGDLGDAAFDAVVAEFSKFVDIDDPAVQQLLADCAAVRADGEIPSERGDRMRRSGAAAVGMAEADADPELRDDAAPYLDPPDPALFFSALTHPPSFAVDPDVGSAQGLGDTVSGLFNGARAAVARFLNQLTYFEMKKRAGVVGTALGKTVLPAIAPAAPRNLHLVGHSFGARLVTAAAAALPEPVPPKFSFASLTLLQGAFSHNALSKAPDGTPGSFKSVGGRPKGPIAITHTHNDIACTLAYALASRLSRDVANAVGDKNDAYGAMGANGAQGLPATMVAEHAGLAAFAPSPGKVNNLLADGFVVKTDKSDAHNNVDNADCGRVLAAVLAAT</sequence>
<keyword evidence="2" id="KW-1185">Reference proteome</keyword>
<evidence type="ECO:0008006" key="3">
    <source>
        <dbReference type="Google" id="ProtNLM"/>
    </source>
</evidence>
<dbReference type="InterPro" id="IPR029058">
    <property type="entry name" value="AB_hydrolase_fold"/>
</dbReference>
<evidence type="ECO:0000313" key="2">
    <source>
        <dbReference type="Proteomes" id="UP000631694"/>
    </source>
</evidence>
<name>A0A931HZ79_9HYPH</name>
<reference evidence="1" key="1">
    <citation type="submission" date="2020-12" db="EMBL/GenBank/DDBJ databases">
        <title>Methylobrevis albus sp. nov., isolated from fresh water lack sediment.</title>
        <authorList>
            <person name="Zou Q."/>
        </authorList>
    </citation>
    <scope>NUCLEOTIDE SEQUENCE</scope>
    <source>
        <strain evidence="1">L22</strain>
    </source>
</reference>
<dbReference type="Proteomes" id="UP000631694">
    <property type="component" value="Unassembled WGS sequence"/>
</dbReference>
<protein>
    <recommendedName>
        <fullName evidence="3">Serine-threonine protein kinase</fullName>
    </recommendedName>
</protein>
<accession>A0A931HZ79</accession>